<feature type="domain" description="DNA primase large subunit C-terminal" evidence="8">
    <location>
        <begin position="43"/>
        <end position="130"/>
    </location>
</feature>
<keyword evidence="5" id="KW-0479">Metal-binding</keyword>
<keyword evidence="3" id="KW-0639">Primosome</keyword>
<comment type="cofactor">
    <cofactor evidence="1">
        <name>[4Fe-4S] cluster</name>
        <dbReference type="ChEBI" id="CHEBI:49883"/>
    </cofactor>
</comment>
<dbReference type="PANTHER" id="PTHR10537">
    <property type="entry name" value="DNA PRIMASE LARGE SUBUNIT"/>
    <property type="match status" value="1"/>
</dbReference>
<evidence type="ECO:0000256" key="2">
    <source>
        <dbReference type="ARBA" id="ARBA00022485"/>
    </source>
</evidence>
<evidence type="ECO:0000256" key="5">
    <source>
        <dbReference type="ARBA" id="ARBA00022723"/>
    </source>
</evidence>
<dbReference type="InterPro" id="IPR058560">
    <property type="entry name" value="DNA_primase_C"/>
</dbReference>
<dbReference type="AlphaFoldDB" id="A0A183P8D8"/>
<dbReference type="GO" id="GO:0046872">
    <property type="term" value="F:metal ion binding"/>
    <property type="evidence" value="ECO:0007669"/>
    <property type="project" value="UniProtKB-KW"/>
</dbReference>
<dbReference type="Proteomes" id="UP000269396">
    <property type="component" value="Unassembled WGS sequence"/>
</dbReference>
<reference evidence="9 10" key="1">
    <citation type="submission" date="2018-11" db="EMBL/GenBank/DDBJ databases">
        <authorList>
            <consortium name="Pathogen Informatics"/>
        </authorList>
    </citation>
    <scope>NUCLEOTIDE SEQUENCE [LARGE SCALE GENOMIC DNA]</scope>
    <source>
        <strain>Denwood</strain>
        <strain evidence="10">Zambia</strain>
    </source>
</reference>
<dbReference type="GO" id="GO:0006270">
    <property type="term" value="P:DNA replication initiation"/>
    <property type="evidence" value="ECO:0007669"/>
    <property type="project" value="TreeGrafter"/>
</dbReference>
<dbReference type="EMBL" id="UZAL01030743">
    <property type="protein sequence ID" value="VDP55319.1"/>
    <property type="molecule type" value="Genomic_DNA"/>
</dbReference>
<gene>
    <name evidence="9" type="ORF">SMTD_LOCUS10624</name>
</gene>
<evidence type="ECO:0000313" key="9">
    <source>
        <dbReference type="EMBL" id="VDP55319.1"/>
    </source>
</evidence>
<sequence>MKSLKSEGRHGIQWTARMQLDDLDFADDLAPLSQTQQQMQKTTSVTSIVSGSAPGAGDYHGCPFRHMDPELLRQRLLSGGRLSLDIVETIVQRAKERLYHLSCREYLRGMLKLSVDDISGITIHHPNQYFEEARKIIQGNKNNPTVDKIHVKKVKLYNGDDDDRLLQAIDISDASFTSSINGNDSLIC</sequence>
<evidence type="ECO:0000256" key="3">
    <source>
        <dbReference type="ARBA" id="ARBA00022515"/>
    </source>
</evidence>
<dbReference type="GO" id="GO:0006269">
    <property type="term" value="P:DNA replication, synthesis of primer"/>
    <property type="evidence" value="ECO:0007669"/>
    <property type="project" value="UniProtKB-KW"/>
</dbReference>
<dbReference type="GO" id="GO:0005658">
    <property type="term" value="C:alpha DNA polymerase:primase complex"/>
    <property type="evidence" value="ECO:0007669"/>
    <property type="project" value="TreeGrafter"/>
</dbReference>
<dbReference type="Pfam" id="PF04104">
    <property type="entry name" value="DNA_primase_lrg"/>
    <property type="match status" value="1"/>
</dbReference>
<dbReference type="InterPro" id="IPR007238">
    <property type="entry name" value="DNA_primase_lsu_euk/arc"/>
</dbReference>
<evidence type="ECO:0000313" key="10">
    <source>
        <dbReference type="Proteomes" id="UP000269396"/>
    </source>
</evidence>
<protein>
    <recommendedName>
        <fullName evidence="8">DNA primase large subunit C-terminal domain-containing protein</fullName>
    </recommendedName>
</protein>
<name>A0A183P8D8_9TREM</name>
<evidence type="ECO:0000256" key="4">
    <source>
        <dbReference type="ARBA" id="ARBA00022705"/>
    </source>
</evidence>
<proteinExistence type="predicted"/>
<keyword evidence="7" id="KW-0411">Iron-sulfur</keyword>
<evidence type="ECO:0000256" key="7">
    <source>
        <dbReference type="ARBA" id="ARBA00023014"/>
    </source>
</evidence>
<organism evidence="9 10">
    <name type="scientific">Schistosoma mattheei</name>
    <dbReference type="NCBI Taxonomy" id="31246"/>
    <lineage>
        <taxon>Eukaryota</taxon>
        <taxon>Metazoa</taxon>
        <taxon>Spiralia</taxon>
        <taxon>Lophotrochozoa</taxon>
        <taxon>Platyhelminthes</taxon>
        <taxon>Trematoda</taxon>
        <taxon>Digenea</taxon>
        <taxon>Strigeidida</taxon>
        <taxon>Schistosomatoidea</taxon>
        <taxon>Schistosomatidae</taxon>
        <taxon>Schistosoma</taxon>
    </lineage>
</organism>
<keyword evidence="6" id="KW-0408">Iron</keyword>
<dbReference type="GO" id="GO:0051539">
    <property type="term" value="F:4 iron, 4 sulfur cluster binding"/>
    <property type="evidence" value="ECO:0007669"/>
    <property type="project" value="UniProtKB-KW"/>
</dbReference>
<accession>A0A183P8D8</accession>
<evidence type="ECO:0000256" key="1">
    <source>
        <dbReference type="ARBA" id="ARBA00001966"/>
    </source>
</evidence>
<dbReference type="PANTHER" id="PTHR10537:SF4">
    <property type="entry name" value="DNA PRIMASE LARGE SUBUNIT"/>
    <property type="match status" value="1"/>
</dbReference>
<keyword evidence="10" id="KW-1185">Reference proteome</keyword>
<keyword evidence="2" id="KW-0004">4Fe-4S</keyword>
<evidence type="ECO:0000259" key="8">
    <source>
        <dbReference type="Pfam" id="PF04104"/>
    </source>
</evidence>
<dbReference type="STRING" id="31246.A0A183P8D8"/>
<evidence type="ECO:0000256" key="6">
    <source>
        <dbReference type="ARBA" id="ARBA00023004"/>
    </source>
</evidence>
<keyword evidence="4" id="KW-0235">DNA replication</keyword>